<reference evidence="2" key="1">
    <citation type="submission" date="2020-08" db="EMBL/GenBank/DDBJ databases">
        <title>Multicomponent nature underlies the extraordinary mechanical properties of spider dragline silk.</title>
        <authorList>
            <person name="Kono N."/>
            <person name="Nakamura H."/>
            <person name="Mori M."/>
            <person name="Yoshida Y."/>
            <person name="Ohtoshi R."/>
            <person name="Malay A.D."/>
            <person name="Moran D.A.P."/>
            <person name="Tomita M."/>
            <person name="Numata K."/>
            <person name="Arakawa K."/>
        </authorList>
    </citation>
    <scope>NUCLEOTIDE SEQUENCE</scope>
</reference>
<keyword evidence="1" id="KW-0812">Transmembrane</keyword>
<feature type="transmembrane region" description="Helical" evidence="1">
    <location>
        <begin position="237"/>
        <end position="257"/>
    </location>
</feature>
<dbReference type="EMBL" id="BMAW01000852">
    <property type="protein sequence ID" value="GFS71074.1"/>
    <property type="molecule type" value="Genomic_DNA"/>
</dbReference>
<protein>
    <recommendedName>
        <fullName evidence="4">Gustatory receptor</fullName>
    </recommendedName>
</protein>
<evidence type="ECO:0000313" key="2">
    <source>
        <dbReference type="EMBL" id="GFS71074.1"/>
    </source>
</evidence>
<dbReference type="OrthoDB" id="6421262at2759"/>
<organism evidence="2 3">
    <name type="scientific">Nephila pilipes</name>
    <name type="common">Giant wood spider</name>
    <name type="synonym">Nephila maculata</name>
    <dbReference type="NCBI Taxonomy" id="299642"/>
    <lineage>
        <taxon>Eukaryota</taxon>
        <taxon>Metazoa</taxon>
        <taxon>Ecdysozoa</taxon>
        <taxon>Arthropoda</taxon>
        <taxon>Chelicerata</taxon>
        <taxon>Arachnida</taxon>
        <taxon>Araneae</taxon>
        <taxon>Araneomorphae</taxon>
        <taxon>Entelegynae</taxon>
        <taxon>Araneoidea</taxon>
        <taxon>Nephilidae</taxon>
        <taxon>Nephila</taxon>
    </lineage>
</organism>
<sequence length="370" mass="42437">MNALFAPLIMGFKIMGHNTEAISPNRRFSKATFCFFLLGTYLSISFLYRIISSATLFSYRMALLIHGTLGCLSYLSIVFNLKGMVNITKKLEILRGKQEYKPDLKIHRKRLFWISIFNITLVTITLINSWRLGMQNDSFNSLAATYLHYTGEVMQLESVITKIMIISTLFVSQVIPSFTLLFHAAICIGIRSVCKGFQKSLRGGEKDLQDLGKLQAFYNELIRTISDYNDKMKITMFLMYIGFCLKCLRALQGFLFVFNLESIFYNGPLLLNAIISLLIIIFPADEVHNALAEIFDSVSCMKFRNVSFLYKSLFILKIQNYTTSLTIWNFDKINKNLFVKTFGMVMSYSVVFYEIDKASPKNKLEISVAM</sequence>
<dbReference type="AlphaFoldDB" id="A0A8X6T1A7"/>
<evidence type="ECO:0000256" key="1">
    <source>
        <dbReference type="SAM" id="Phobius"/>
    </source>
</evidence>
<gene>
    <name evidence="2" type="primary">AVEN_172478_1</name>
    <name evidence="2" type="ORF">NPIL_143951</name>
</gene>
<accession>A0A8X6T1A7</accession>
<comment type="caution">
    <text evidence="2">The sequence shown here is derived from an EMBL/GenBank/DDBJ whole genome shotgun (WGS) entry which is preliminary data.</text>
</comment>
<evidence type="ECO:0000313" key="3">
    <source>
        <dbReference type="Proteomes" id="UP000887013"/>
    </source>
</evidence>
<proteinExistence type="predicted"/>
<name>A0A8X6T1A7_NEPPI</name>
<feature type="transmembrane region" description="Helical" evidence="1">
    <location>
        <begin position="33"/>
        <end position="51"/>
    </location>
</feature>
<feature type="transmembrane region" description="Helical" evidence="1">
    <location>
        <begin position="263"/>
        <end position="282"/>
    </location>
</feature>
<feature type="transmembrane region" description="Helical" evidence="1">
    <location>
        <begin position="111"/>
        <end position="130"/>
    </location>
</feature>
<keyword evidence="3" id="KW-1185">Reference proteome</keyword>
<feature type="transmembrane region" description="Helical" evidence="1">
    <location>
        <begin position="57"/>
        <end position="81"/>
    </location>
</feature>
<evidence type="ECO:0008006" key="4">
    <source>
        <dbReference type="Google" id="ProtNLM"/>
    </source>
</evidence>
<feature type="transmembrane region" description="Helical" evidence="1">
    <location>
        <begin position="163"/>
        <end position="190"/>
    </location>
</feature>
<dbReference type="Proteomes" id="UP000887013">
    <property type="component" value="Unassembled WGS sequence"/>
</dbReference>
<keyword evidence="1" id="KW-0472">Membrane</keyword>
<keyword evidence="1" id="KW-1133">Transmembrane helix</keyword>